<dbReference type="GO" id="GO:0097546">
    <property type="term" value="C:ciliary base"/>
    <property type="evidence" value="ECO:0007669"/>
    <property type="project" value="TreeGrafter"/>
</dbReference>
<reference evidence="12" key="2">
    <citation type="submission" date="2022-10" db="EMBL/GenBank/DDBJ databases">
        <authorList>
            <consortium name="ENA_rothamsted_submissions"/>
            <consortium name="culmorum"/>
            <person name="King R."/>
        </authorList>
    </citation>
    <scope>NUCLEOTIDE SEQUENCE</scope>
</reference>
<dbReference type="EMBL" id="OU896707">
    <property type="protein sequence ID" value="CAH1116579.1"/>
    <property type="molecule type" value="Genomic_DNA"/>
</dbReference>
<keyword evidence="5" id="KW-0963">Cytoplasm</keyword>
<evidence type="ECO:0000256" key="2">
    <source>
        <dbReference type="ARBA" id="ARBA00004496"/>
    </source>
</evidence>
<evidence type="ECO:0000256" key="1">
    <source>
        <dbReference type="ARBA" id="ARBA00004138"/>
    </source>
</evidence>
<protein>
    <recommendedName>
        <fullName evidence="4">Cilia- and flagella-associated protein 36</fullName>
    </recommendedName>
    <alternativeName>
        <fullName evidence="9">Coiled-coil domain-containing protein 104</fullName>
    </alternativeName>
</protein>
<keyword evidence="8" id="KW-0966">Cell projection</keyword>
<dbReference type="Pfam" id="PF11527">
    <property type="entry name" value="ARL2_Bind_BART"/>
    <property type="match status" value="1"/>
</dbReference>
<dbReference type="Proteomes" id="UP001153737">
    <property type="component" value="Chromosome 1"/>
</dbReference>
<evidence type="ECO:0000313" key="13">
    <source>
        <dbReference type="Proteomes" id="UP001153737"/>
    </source>
</evidence>
<evidence type="ECO:0000256" key="3">
    <source>
        <dbReference type="ARBA" id="ARBA00007460"/>
    </source>
</evidence>
<comment type="subcellular location">
    <subcellularLocation>
        <location evidence="1">Cell projection</location>
        <location evidence="1">Cilium</location>
    </subcellularLocation>
    <subcellularLocation>
        <location evidence="2">Cytoplasm</location>
    </subcellularLocation>
</comment>
<feature type="domain" description="BART" evidence="11">
    <location>
        <begin position="5"/>
        <end position="118"/>
    </location>
</feature>
<evidence type="ECO:0000256" key="9">
    <source>
        <dbReference type="ARBA" id="ARBA00031593"/>
    </source>
</evidence>
<keyword evidence="6" id="KW-0175">Coiled coil</keyword>
<dbReference type="AlphaFoldDB" id="A0A9P0DDD9"/>
<keyword evidence="13" id="KW-1185">Reference proteome</keyword>
<comment type="similarity">
    <text evidence="3">Belongs to the CFAP36 family.</text>
</comment>
<gene>
    <name evidence="12" type="ORF">PHAECO_LOCUS1242</name>
</gene>
<evidence type="ECO:0000313" key="12">
    <source>
        <dbReference type="EMBL" id="CAH1116579.1"/>
    </source>
</evidence>
<dbReference type="InterPro" id="IPR038888">
    <property type="entry name" value="CFAP36"/>
</dbReference>
<keyword evidence="7" id="KW-0969">Cilium</keyword>
<evidence type="ECO:0000256" key="4">
    <source>
        <dbReference type="ARBA" id="ARBA00021815"/>
    </source>
</evidence>
<proteinExistence type="inferred from homology"/>
<evidence type="ECO:0000259" key="11">
    <source>
        <dbReference type="Pfam" id="PF11527"/>
    </source>
</evidence>
<reference evidence="12" key="1">
    <citation type="submission" date="2022-01" db="EMBL/GenBank/DDBJ databases">
        <authorList>
            <person name="King R."/>
        </authorList>
    </citation>
    <scope>NUCLEOTIDE SEQUENCE</scope>
</reference>
<accession>A0A9P0DDD9</accession>
<sequence>MEEDNSWVFDSLVCFLNGPIWNAPLQTFIEEKSLIFEPSVNENEEYTNIFEEFKNLVDFMLGNFMEDIGISSEQFEIACKQGKRYQVAFDHNLFEQIWAANDYEMFKRMMTQRNVELQLQALELIERKYGITPESFIPKSKKNVRETPITIEIEKTPNLENEIMEEISQNFSNEEPDASLDMKNILEEKKILEKVLEETKEKSVAIVESREKTEGSKPEKPTTEDKKAVLEKKPDEIDSLELKKRQDYLRAQRDKLVALKKDARRKQLDTENGTKDKTKARPNSAKAAEAVLTGEKPKVEPQLQLRKTLAERLRSEVVSGKNKN</sequence>
<dbReference type="Gene3D" id="1.20.1520.10">
    <property type="entry name" value="ADP-ribosylation factor-like 2-binding protein, domain"/>
    <property type="match status" value="1"/>
</dbReference>
<dbReference type="GO" id="GO:0005930">
    <property type="term" value="C:axoneme"/>
    <property type="evidence" value="ECO:0007669"/>
    <property type="project" value="TreeGrafter"/>
</dbReference>
<dbReference type="InterPro" id="IPR042541">
    <property type="entry name" value="BART_sf"/>
</dbReference>
<feature type="region of interest" description="Disordered" evidence="10">
    <location>
        <begin position="203"/>
        <end position="231"/>
    </location>
</feature>
<dbReference type="PANTHER" id="PTHR21532">
    <property type="entry name" value="PHOSPHODIESTERASE HL"/>
    <property type="match status" value="1"/>
</dbReference>
<organism evidence="12 13">
    <name type="scientific">Phaedon cochleariae</name>
    <name type="common">Mustard beetle</name>
    <dbReference type="NCBI Taxonomy" id="80249"/>
    <lineage>
        <taxon>Eukaryota</taxon>
        <taxon>Metazoa</taxon>
        <taxon>Ecdysozoa</taxon>
        <taxon>Arthropoda</taxon>
        <taxon>Hexapoda</taxon>
        <taxon>Insecta</taxon>
        <taxon>Pterygota</taxon>
        <taxon>Neoptera</taxon>
        <taxon>Endopterygota</taxon>
        <taxon>Coleoptera</taxon>
        <taxon>Polyphaga</taxon>
        <taxon>Cucujiformia</taxon>
        <taxon>Chrysomeloidea</taxon>
        <taxon>Chrysomelidae</taxon>
        <taxon>Chrysomelinae</taxon>
        <taxon>Chrysomelini</taxon>
        <taxon>Phaedon</taxon>
    </lineage>
</organism>
<feature type="region of interest" description="Disordered" evidence="10">
    <location>
        <begin position="259"/>
        <end position="299"/>
    </location>
</feature>
<evidence type="ECO:0000256" key="6">
    <source>
        <dbReference type="ARBA" id="ARBA00023054"/>
    </source>
</evidence>
<name>A0A9P0DDD9_PHACE</name>
<dbReference type="PANTHER" id="PTHR21532:SF0">
    <property type="entry name" value="CILIA- AND FLAGELLA-ASSOCIATED PROTEIN 36"/>
    <property type="match status" value="1"/>
</dbReference>
<dbReference type="OrthoDB" id="272687at2759"/>
<evidence type="ECO:0000256" key="8">
    <source>
        <dbReference type="ARBA" id="ARBA00023273"/>
    </source>
</evidence>
<evidence type="ECO:0000256" key="5">
    <source>
        <dbReference type="ARBA" id="ARBA00022490"/>
    </source>
</evidence>
<feature type="compositionally biased region" description="Basic and acidic residues" evidence="10">
    <location>
        <begin position="259"/>
        <end position="279"/>
    </location>
</feature>
<evidence type="ECO:0000256" key="10">
    <source>
        <dbReference type="SAM" id="MobiDB-lite"/>
    </source>
</evidence>
<evidence type="ECO:0000256" key="7">
    <source>
        <dbReference type="ARBA" id="ARBA00023069"/>
    </source>
</evidence>
<dbReference type="InterPro" id="IPR023379">
    <property type="entry name" value="BART_dom"/>
</dbReference>